<dbReference type="Proteomes" id="UP000285310">
    <property type="component" value="Unassembled WGS sequence"/>
</dbReference>
<feature type="transmembrane region" description="Helical" evidence="1">
    <location>
        <begin position="93"/>
        <end position="113"/>
    </location>
</feature>
<dbReference type="NCBIfam" id="TIGR00807">
    <property type="entry name" value="malonate_madL"/>
    <property type="match status" value="1"/>
</dbReference>
<evidence type="ECO:0000313" key="3">
    <source>
        <dbReference type="Proteomes" id="UP000285310"/>
    </source>
</evidence>
<dbReference type="InParanoid" id="A0A423PR82"/>
<dbReference type="InterPro" id="IPR004690">
    <property type="entry name" value="Maln_transptMadL"/>
</dbReference>
<organism evidence="2 3">
    <name type="scientific">Salinisphaera japonica YTM-1</name>
    <dbReference type="NCBI Taxonomy" id="1209778"/>
    <lineage>
        <taxon>Bacteria</taxon>
        <taxon>Pseudomonadati</taxon>
        <taxon>Pseudomonadota</taxon>
        <taxon>Gammaproteobacteria</taxon>
        <taxon>Salinisphaerales</taxon>
        <taxon>Salinisphaeraceae</taxon>
        <taxon>Salinisphaera</taxon>
    </lineage>
</organism>
<feature type="transmembrane region" description="Helical" evidence="1">
    <location>
        <begin position="7"/>
        <end position="27"/>
    </location>
</feature>
<dbReference type="RefSeq" id="WP_123658246.1">
    <property type="nucleotide sequence ID" value="NZ_AYKG01000023.1"/>
</dbReference>
<proteinExistence type="predicted"/>
<dbReference type="AlphaFoldDB" id="A0A423PR82"/>
<dbReference type="EMBL" id="AYKG01000023">
    <property type="protein sequence ID" value="ROO28125.1"/>
    <property type="molecule type" value="Genomic_DNA"/>
</dbReference>
<keyword evidence="1" id="KW-1133">Transmembrane helix</keyword>
<dbReference type="OrthoDB" id="286752at2"/>
<feature type="transmembrane region" description="Helical" evidence="1">
    <location>
        <begin position="62"/>
        <end position="81"/>
    </location>
</feature>
<keyword evidence="1" id="KW-0812">Transmembrane</keyword>
<evidence type="ECO:0000256" key="1">
    <source>
        <dbReference type="SAM" id="Phobius"/>
    </source>
</evidence>
<sequence>MVIYGVALLAACLLVGKLLGSLLGMVMGIDADVGGVGIAMLLLVFCVYRLQRMGCFDDKAQAGLSFWSSLYIPIVVAMAASQNVLGAVSGGPVALVGGLVVVAISFALVPVIARLGRGKYAKPMDPPESTPREDRHA</sequence>
<keyword evidence="1" id="KW-0472">Membrane</keyword>
<name>A0A423PR82_9GAMM</name>
<accession>A0A423PR82</accession>
<dbReference type="Pfam" id="PF03817">
    <property type="entry name" value="MadL"/>
    <property type="match status" value="1"/>
</dbReference>
<keyword evidence="3" id="KW-1185">Reference proteome</keyword>
<protein>
    <submittedName>
        <fullName evidence="2">Malonate transporter</fullName>
    </submittedName>
</protein>
<dbReference type="GO" id="GO:0016020">
    <property type="term" value="C:membrane"/>
    <property type="evidence" value="ECO:0007669"/>
    <property type="project" value="InterPro"/>
</dbReference>
<feature type="transmembrane region" description="Helical" evidence="1">
    <location>
        <begin position="33"/>
        <end position="50"/>
    </location>
</feature>
<comment type="caution">
    <text evidence="2">The sequence shown here is derived from an EMBL/GenBank/DDBJ whole genome shotgun (WGS) entry which is preliminary data.</text>
</comment>
<evidence type="ECO:0000313" key="2">
    <source>
        <dbReference type="EMBL" id="ROO28125.1"/>
    </source>
</evidence>
<reference evidence="2 3" key="1">
    <citation type="submission" date="2013-10" db="EMBL/GenBank/DDBJ databases">
        <title>Salinisphaera japonica YTM-1 Genome Sequencing.</title>
        <authorList>
            <person name="Lai Q."/>
            <person name="Li C."/>
            <person name="Shao Z."/>
        </authorList>
    </citation>
    <scope>NUCLEOTIDE SEQUENCE [LARGE SCALE GENOMIC DNA]</scope>
    <source>
        <strain evidence="2 3">YTM-1</strain>
    </source>
</reference>
<gene>
    <name evidence="2" type="ORF">SAJA_08740</name>
</gene>